<protein>
    <submittedName>
        <fullName evidence="1">Uncharacterized protein</fullName>
    </submittedName>
</protein>
<accession>A0A397IUV5</accession>
<keyword evidence="2" id="KW-1185">Reference proteome</keyword>
<comment type="caution">
    <text evidence="1">The sequence shown here is derived from an EMBL/GenBank/DDBJ whole genome shotgun (WGS) entry which is preliminary data.</text>
</comment>
<dbReference type="Proteomes" id="UP000266861">
    <property type="component" value="Unassembled WGS sequence"/>
</dbReference>
<gene>
    <name evidence="1" type="ORF">Glove_156g47</name>
</gene>
<evidence type="ECO:0000313" key="1">
    <source>
        <dbReference type="EMBL" id="RHZ78807.1"/>
    </source>
</evidence>
<dbReference type="EMBL" id="PQFF01000147">
    <property type="protein sequence ID" value="RHZ78807.1"/>
    <property type="molecule type" value="Genomic_DNA"/>
</dbReference>
<evidence type="ECO:0000313" key="2">
    <source>
        <dbReference type="Proteomes" id="UP000266861"/>
    </source>
</evidence>
<dbReference type="AlphaFoldDB" id="A0A397IUV5"/>
<proteinExistence type="predicted"/>
<name>A0A397IUV5_9GLOM</name>
<organism evidence="1 2">
    <name type="scientific">Diversispora epigaea</name>
    <dbReference type="NCBI Taxonomy" id="1348612"/>
    <lineage>
        <taxon>Eukaryota</taxon>
        <taxon>Fungi</taxon>
        <taxon>Fungi incertae sedis</taxon>
        <taxon>Mucoromycota</taxon>
        <taxon>Glomeromycotina</taxon>
        <taxon>Glomeromycetes</taxon>
        <taxon>Diversisporales</taxon>
        <taxon>Diversisporaceae</taxon>
        <taxon>Diversispora</taxon>
    </lineage>
</organism>
<sequence length="135" mass="15948">MLNRIVLYLKLRCLRELIIWELKAHRGHAMDDYDTLLMTYLICNGPGDNAKANSLMTNEINQELKEIVDKIRLCYKFPKLRRSWINGNYEGKKALPRLDAVINEMANKTEDIIILPKIKETVGKSHKYYNLHFRR</sequence>
<reference evidence="1 2" key="1">
    <citation type="submission" date="2018-08" db="EMBL/GenBank/DDBJ databases">
        <title>Genome and evolution of the arbuscular mycorrhizal fungus Diversispora epigaea (formerly Glomus versiforme) and its bacterial endosymbionts.</title>
        <authorList>
            <person name="Sun X."/>
            <person name="Fei Z."/>
            <person name="Harrison M."/>
        </authorList>
    </citation>
    <scope>NUCLEOTIDE SEQUENCE [LARGE SCALE GENOMIC DNA]</scope>
    <source>
        <strain evidence="1 2">IT104</strain>
    </source>
</reference>